<dbReference type="InterPro" id="IPR006558">
    <property type="entry name" value="LamG-like"/>
</dbReference>
<feature type="compositionally biased region" description="Low complexity" evidence="3">
    <location>
        <begin position="256"/>
        <end position="271"/>
    </location>
</feature>
<feature type="signal peptide" evidence="4">
    <location>
        <begin position="1"/>
        <end position="26"/>
    </location>
</feature>
<reference evidence="6 7" key="2">
    <citation type="submission" date="2023-10" db="EMBL/GenBank/DDBJ databases">
        <authorList>
            <person name="Han X.F."/>
        </authorList>
    </citation>
    <scope>NUCLEOTIDE SEQUENCE [LARGE SCALE GENOMIC DNA]</scope>
    <source>
        <strain evidence="6 7">KCTC 39840</strain>
    </source>
</reference>
<evidence type="ECO:0000259" key="5">
    <source>
        <dbReference type="SMART" id="SM00560"/>
    </source>
</evidence>
<feature type="region of interest" description="Disordered" evidence="3">
    <location>
        <begin position="256"/>
        <end position="302"/>
    </location>
</feature>
<dbReference type="SMART" id="SM00560">
    <property type="entry name" value="LamGL"/>
    <property type="match status" value="1"/>
</dbReference>
<keyword evidence="1 4" id="KW-0732">Signal</keyword>
<protein>
    <submittedName>
        <fullName evidence="6">LamG domain-containing protein</fullName>
    </submittedName>
</protein>
<dbReference type="Gene3D" id="2.60.120.200">
    <property type="match status" value="1"/>
</dbReference>
<feature type="compositionally biased region" description="Pro residues" evidence="3">
    <location>
        <begin position="276"/>
        <end position="298"/>
    </location>
</feature>
<feature type="domain" description="LamG-like jellyroll fold" evidence="5">
    <location>
        <begin position="101"/>
        <end position="252"/>
    </location>
</feature>
<evidence type="ECO:0000313" key="6">
    <source>
        <dbReference type="EMBL" id="MDW5597360.1"/>
    </source>
</evidence>
<keyword evidence="2" id="KW-1015">Disulfide bond</keyword>
<organism evidence="6 7">
    <name type="scientific">Conexibacter stalactiti</name>
    <dbReference type="NCBI Taxonomy" id="1940611"/>
    <lineage>
        <taxon>Bacteria</taxon>
        <taxon>Bacillati</taxon>
        <taxon>Actinomycetota</taxon>
        <taxon>Thermoleophilia</taxon>
        <taxon>Solirubrobacterales</taxon>
        <taxon>Conexibacteraceae</taxon>
        <taxon>Conexibacter</taxon>
    </lineage>
</organism>
<evidence type="ECO:0000256" key="2">
    <source>
        <dbReference type="ARBA" id="ARBA00023157"/>
    </source>
</evidence>
<dbReference type="InterPro" id="IPR013320">
    <property type="entry name" value="ConA-like_dom_sf"/>
</dbReference>
<dbReference type="EMBL" id="JAWSTH010000084">
    <property type="protein sequence ID" value="MDW5597360.1"/>
    <property type="molecule type" value="Genomic_DNA"/>
</dbReference>
<evidence type="ECO:0000313" key="7">
    <source>
        <dbReference type="Proteomes" id="UP001284601"/>
    </source>
</evidence>
<evidence type="ECO:0000256" key="1">
    <source>
        <dbReference type="ARBA" id="ARBA00022729"/>
    </source>
</evidence>
<feature type="chain" id="PRO_5046551095" evidence="4">
    <location>
        <begin position="27"/>
        <end position="1281"/>
    </location>
</feature>
<evidence type="ECO:0000256" key="4">
    <source>
        <dbReference type="SAM" id="SignalP"/>
    </source>
</evidence>
<dbReference type="SUPFAM" id="SSF49899">
    <property type="entry name" value="Concanavalin A-like lectins/glucanases"/>
    <property type="match status" value="1"/>
</dbReference>
<feature type="region of interest" description="Disordered" evidence="3">
    <location>
        <begin position="1255"/>
        <end position="1281"/>
    </location>
</feature>
<reference evidence="7" key="1">
    <citation type="submission" date="2023-07" db="EMBL/GenBank/DDBJ databases">
        <title>Conexibacter stalactiti sp. nov., isolated from stalactites in a lava cave and emended description of the genus Conexibacter.</title>
        <authorList>
            <person name="Lee S.D."/>
        </authorList>
    </citation>
    <scope>NUCLEOTIDE SEQUENCE [LARGE SCALE GENOMIC DNA]</scope>
    <source>
        <strain evidence="7">KCTC 39840</strain>
    </source>
</reference>
<gene>
    <name evidence="6" type="ORF">R7226_23635</name>
</gene>
<comment type="caution">
    <text evidence="6">The sequence shown here is derived from an EMBL/GenBank/DDBJ whole genome shotgun (WGS) entry which is preliminary data.</text>
</comment>
<evidence type="ECO:0000256" key="3">
    <source>
        <dbReference type="SAM" id="MobiDB-lite"/>
    </source>
</evidence>
<keyword evidence="7" id="KW-1185">Reference proteome</keyword>
<name>A0ABU4HVW2_9ACTN</name>
<proteinExistence type="predicted"/>
<sequence>MPRRRSRRLAVLLALSVAGIVALVQAAAAQAAAPLAAQWPLDAAATAGGFDTTDDLSGNGLALRGPAGTVRVGSAQGKFGGYLSSANTTTLQVTSPLLAPAQLTLLAWIKQNGEPGVLRYIAGRGDDGPTCLGSSYALYTGYPGRAGLRFYVRQPGPTAESVLSDAPPSAAVFDNRWHLVAGTFDGTYMHFYVDGVEVGSPKPATGISYAPPIIASNFYVDGYSPSAGCLGASDFPGAIDELRVYDRALTPTELGRLAAAPGPDAPALVPDGGTGGPPPTSPSPPPGAPGPPSPPPDGPGRATVIFGRAVGSQRPGTTVLDASGTSGATQLDWDLSGDRRADVSCPASQPFLGVSVQRSTTANVGLSALGGARIAATGGTGGSFISSRIFLRGIDPSSALLRVAPRVAPPDVAVCARTFGALTAAPMKFCEQQTVIWGLMSAQGCFIREEDEGEVPAGERALVRSHYESAKVSAVVVAICNQAARGLKPQSLCDEARAFFRVMPYDVYVAKGTVDLNGIKIAPRSGSAVVVFPRLNRLVASNAKVTWGGTTVRTGQLDLNFKNDESVTRIHFTGGGSKDCACGRSFSIARFDGRRGLPDIGGFKLDGSIDLALEGIDGRRYSSGIVQLRLPPEFAIFGGNPPSASVRVLAQNGTGLQTDNLDISVPEAAIGPVRLTDVRFRYAARGHIDGNTDPNSTCDRDEWKAQARVYLTGGGGDAGFNFAPPPAQNGIGFCDGAFHHFGGALRFGGPIPRPQIFPGVFLDELSFAMQLRPLLIRAGGKLSVADISRVTGTLLMVFATPQQPYTLTPSDAGPELRLLAGRRFDSTTIAGGGAVDLKFPGIGYLPVASAAVMYSYPDHIYAGGEVRIVGPGIAIYGHAAIEALLNRGLFTSAIGGKACLAGVKKGLCFGGDGWVTSKGMVACLNLFDTLHPGAGIVWATRRVTIWPFDGCKPSRYWVTFDRRAVARAAAAGDLSFTVERGETIKNVRLPGDGAAPQVRVTTPNGETLDVSGDDWASSAHMRGVRDEKEHVTYIGVSGKTPGRYTVTPLPGSAPVRTLEATRAGYDTHFAARVAAAPGPAERSATSAARAVRAGSRQVLTYDARKRGGGQRVTFVERGDNLMNPLGTVTGGRGRIVYTPAPGRPERREIVAMATVDGTPIADQTLDSYQFGGTPRIGAPRAVRVVRRGTRLTVRWTPVPGARGYGVVLRYGVGRERQLTAVAGKRSLTIARVPLTEDGVVRVSARDALDRWGKPRTSNRFRATKPLPTLLQTDRSNEKRKR</sequence>
<accession>A0ABU4HVW2</accession>
<dbReference type="Pfam" id="PF13385">
    <property type="entry name" value="Laminin_G_3"/>
    <property type="match status" value="1"/>
</dbReference>
<dbReference type="Proteomes" id="UP001284601">
    <property type="component" value="Unassembled WGS sequence"/>
</dbReference>
<dbReference type="RefSeq" id="WP_318599823.1">
    <property type="nucleotide sequence ID" value="NZ_JAWSTH010000084.1"/>
</dbReference>